<dbReference type="RefSeq" id="XP_012945818.1">
    <property type="nucleotide sequence ID" value="XM_013090364.2"/>
</dbReference>
<dbReference type="PANTHER" id="PTHR46464">
    <property type="entry name" value="ANK_REP_REGION DOMAIN-CONTAINING PROTEIN"/>
    <property type="match status" value="1"/>
</dbReference>
<dbReference type="InterPro" id="IPR043379">
    <property type="entry name" value="ANKAR"/>
</dbReference>
<dbReference type="SUPFAM" id="SSF48403">
    <property type="entry name" value="Ankyrin repeat"/>
    <property type="match status" value="1"/>
</dbReference>
<keyword evidence="4" id="KW-1185">Reference proteome</keyword>
<keyword evidence="1" id="KW-0040">ANK repeat</keyword>
<feature type="repeat" description="ARM" evidence="2">
    <location>
        <begin position="194"/>
        <end position="236"/>
    </location>
</feature>
<evidence type="ECO:0000256" key="3">
    <source>
        <dbReference type="SAM" id="MobiDB-lite"/>
    </source>
</evidence>
<dbReference type="PROSITE" id="PS50088">
    <property type="entry name" value="ANK_REPEAT"/>
    <property type="match status" value="1"/>
</dbReference>
<evidence type="ECO:0000256" key="2">
    <source>
        <dbReference type="PROSITE-ProRule" id="PRU00259"/>
    </source>
</evidence>
<reference evidence="5" key="1">
    <citation type="submission" date="2025-08" db="UniProtKB">
        <authorList>
            <consortium name="RefSeq"/>
        </authorList>
    </citation>
    <scope>IDENTIFICATION</scope>
</reference>
<feature type="repeat" description="ANK" evidence="1">
    <location>
        <begin position="43"/>
        <end position="75"/>
    </location>
</feature>
<protein>
    <submittedName>
        <fullName evidence="5">Ankyrin and armadillo repeat-containing protein</fullName>
    </submittedName>
</protein>
<dbReference type="InterPro" id="IPR011989">
    <property type="entry name" value="ARM-like"/>
</dbReference>
<dbReference type="Gene3D" id="1.25.40.20">
    <property type="entry name" value="Ankyrin repeat-containing domain"/>
    <property type="match status" value="1"/>
</dbReference>
<sequence length="831" mass="91659">MNEPDENGWSHIHHCAFRGYIKSLDRFVENDRDLLELETGDDLRQTPFLLAVSSGIEDTVTCLMNLGAKVNVINSQNHGAVEICAVKEYITLLRHFISLSLDNLPVWKNLLKMMASDVEEEAEAAGKCLRTLTDRSEEVGISPEWRAFYDNGGVPVVVKVAKSTLQDYAKIPAFQTLLNVIERSEVQEQLVSSGGIPAFVKLLKSSNNYAVQLSAEVIRELAKKEDFAELLSQNQAIPALHKVLQTVHDPEVLVPVVQALGNVAETSAKLRGSIGSTQGLIASLVSQFETNSHPGLLLALTNAVSDIAKGDKANQSAFVNEGITHHIVNVVMHQIRNKEIQASAVEAIHRLAEANKQTQKDLLDKGAERLLMQMLKKNRAEALQEKTAMALWALAGENIDERREMANGIGVQMLIEFVNSMSENLHYIGSEGLGVLAQGPLNQQTLIANANGIHPLVRLMKSHQEHIVRSVIRTIRYLCVGVGCVPHEKNQNTISQSRGIKFLVALMVHSANEEVQVEAAFTLGCVSLGNKDILDEIFQSADFSYVRILKMLYSRQPIVRLLAGSALAAFAYNNLQQQKEIAEQGGVRFDCFVPFLQSDDEFYRCNAAYQVVILARIIPNEEQAKSSAAGIKLLVDLLQDSQSEEVQALAADCVASLSHTRAGVPAAIVAINAVDYLCQLLLSQAEQVRGNAAIALGYLSHDHKGERLMLHKCRNDPYLMKVIKYYTKRIRLATTFNEGWQHYRKVGLPPIPEGRPSLVRGHVTRGDITVLSFEDSGSKGSHSHLNEDGDTTSRSSRATNHRESLHNSRLSLDSQRSHASRISLIQAVEEG</sequence>
<accession>A0ABM1ADW2</accession>
<dbReference type="InterPro" id="IPR016024">
    <property type="entry name" value="ARM-type_fold"/>
</dbReference>
<dbReference type="PANTHER" id="PTHR46464:SF2">
    <property type="entry name" value="ANKYRIN AND ARMADILLO REPEAT-CONTAINING PROTEIN"/>
    <property type="match status" value="1"/>
</dbReference>
<proteinExistence type="predicted"/>
<evidence type="ECO:0000256" key="1">
    <source>
        <dbReference type="PROSITE-ProRule" id="PRU00023"/>
    </source>
</evidence>
<dbReference type="PROSITE" id="PS50176">
    <property type="entry name" value="ARM_REPEAT"/>
    <property type="match status" value="1"/>
</dbReference>
<dbReference type="SUPFAM" id="SSF48371">
    <property type="entry name" value="ARM repeat"/>
    <property type="match status" value="2"/>
</dbReference>
<evidence type="ECO:0000313" key="4">
    <source>
        <dbReference type="Proteomes" id="UP000694888"/>
    </source>
</evidence>
<dbReference type="SMART" id="SM00185">
    <property type="entry name" value="ARM"/>
    <property type="match status" value="8"/>
</dbReference>
<dbReference type="InterPro" id="IPR036770">
    <property type="entry name" value="Ankyrin_rpt-contain_sf"/>
</dbReference>
<dbReference type="Gene3D" id="1.25.10.10">
    <property type="entry name" value="Leucine-rich Repeat Variant"/>
    <property type="match status" value="3"/>
</dbReference>
<dbReference type="InterPro" id="IPR000225">
    <property type="entry name" value="Armadillo"/>
</dbReference>
<evidence type="ECO:0000313" key="5">
    <source>
        <dbReference type="RefSeq" id="XP_012945818.1"/>
    </source>
</evidence>
<dbReference type="InterPro" id="IPR002110">
    <property type="entry name" value="Ankyrin_rpt"/>
</dbReference>
<dbReference type="GeneID" id="101846711"/>
<organism evidence="4 5">
    <name type="scientific">Aplysia californica</name>
    <name type="common">California sea hare</name>
    <dbReference type="NCBI Taxonomy" id="6500"/>
    <lineage>
        <taxon>Eukaryota</taxon>
        <taxon>Metazoa</taxon>
        <taxon>Spiralia</taxon>
        <taxon>Lophotrochozoa</taxon>
        <taxon>Mollusca</taxon>
        <taxon>Gastropoda</taxon>
        <taxon>Heterobranchia</taxon>
        <taxon>Euthyneura</taxon>
        <taxon>Tectipleura</taxon>
        <taxon>Aplysiida</taxon>
        <taxon>Aplysioidea</taxon>
        <taxon>Aplysiidae</taxon>
        <taxon>Aplysia</taxon>
    </lineage>
</organism>
<feature type="region of interest" description="Disordered" evidence="3">
    <location>
        <begin position="773"/>
        <end position="816"/>
    </location>
</feature>
<dbReference type="Proteomes" id="UP000694888">
    <property type="component" value="Unplaced"/>
</dbReference>
<gene>
    <name evidence="5" type="primary">LOC101846711</name>
</gene>
<name>A0ABM1ADW2_APLCA</name>